<dbReference type="Gene3D" id="2.40.50.100">
    <property type="match status" value="2"/>
</dbReference>
<name>A0A6C2CQ92_9RHOO</name>
<evidence type="ECO:0000256" key="7">
    <source>
        <dbReference type="SAM" id="Phobius"/>
    </source>
</evidence>
<keyword evidence="7" id="KW-0812">Transmembrane</keyword>
<dbReference type="PANTHER" id="PTHR30432">
    <property type="entry name" value="TRANSCRIPTIONAL REGULATOR MODE"/>
    <property type="match status" value="1"/>
</dbReference>
<keyword evidence="10" id="KW-1185">Reference proteome</keyword>
<dbReference type="Pfam" id="PF03459">
    <property type="entry name" value="TOBE"/>
    <property type="match status" value="2"/>
</dbReference>
<dbReference type="Pfam" id="PF00126">
    <property type="entry name" value="HTH_1"/>
    <property type="match status" value="1"/>
</dbReference>
<accession>A0A6C2CQ92</accession>
<feature type="region of interest" description="Required for dimer formation and molybdate binding" evidence="6">
    <location>
        <begin position="137"/>
        <end position="145"/>
    </location>
</feature>
<dbReference type="GO" id="GO:0015689">
    <property type="term" value="P:molybdate ion transport"/>
    <property type="evidence" value="ECO:0007669"/>
    <property type="project" value="UniProtKB-UniRule"/>
</dbReference>
<dbReference type="InterPro" id="IPR008995">
    <property type="entry name" value="Mo/tungstate-bd_C_term_dom"/>
</dbReference>
<feature type="domain" description="Mop" evidence="8">
    <location>
        <begin position="136"/>
        <end position="202"/>
    </location>
</feature>
<evidence type="ECO:0000256" key="1">
    <source>
        <dbReference type="ARBA" id="ARBA00008110"/>
    </source>
</evidence>
<reference evidence="9 10" key="1">
    <citation type="submission" date="2019-01" db="EMBL/GenBank/DDBJ databases">
        <title>Zoogloea oleivorans genome sequencing and assembly.</title>
        <authorList>
            <person name="Tancsics A."/>
            <person name="Farkas M."/>
            <person name="Kriszt B."/>
            <person name="Maroti G."/>
            <person name="Horvath B."/>
        </authorList>
    </citation>
    <scope>NUCLEOTIDE SEQUENCE [LARGE SCALE GENOMIC DNA]</scope>
    <source>
        <strain evidence="9 10">Buc</strain>
    </source>
</reference>
<dbReference type="EMBL" id="SDKK01000012">
    <property type="protein sequence ID" value="TYC56031.1"/>
    <property type="molecule type" value="Genomic_DNA"/>
</dbReference>
<dbReference type="InterPro" id="IPR005116">
    <property type="entry name" value="Transp-assoc_OB_typ1"/>
</dbReference>
<dbReference type="InterPro" id="IPR000847">
    <property type="entry name" value="LysR_HTH_N"/>
</dbReference>
<keyword evidence="2 5" id="KW-0813">Transport</keyword>
<keyword evidence="7" id="KW-0472">Membrane</keyword>
<keyword evidence="3 5" id="KW-0500">Molybdenum</keyword>
<dbReference type="Gene3D" id="1.10.10.10">
    <property type="entry name" value="Winged helix-like DNA-binding domain superfamily/Winged helix DNA-binding domain"/>
    <property type="match status" value="1"/>
</dbReference>
<keyword evidence="7" id="KW-1133">Transmembrane helix</keyword>
<evidence type="ECO:0000313" key="9">
    <source>
        <dbReference type="EMBL" id="TYC56031.1"/>
    </source>
</evidence>
<dbReference type="AlphaFoldDB" id="A0A6C2CQ92"/>
<dbReference type="InterPro" id="IPR003725">
    <property type="entry name" value="ModE-bd_N"/>
</dbReference>
<dbReference type="PIRSF" id="PIRSF005763">
    <property type="entry name" value="Txn_reg_ModE"/>
    <property type="match status" value="1"/>
</dbReference>
<dbReference type="OrthoDB" id="9800709at2"/>
<dbReference type="InterPro" id="IPR004606">
    <property type="entry name" value="Mop_domain"/>
</dbReference>
<dbReference type="SUPFAM" id="SSF46785">
    <property type="entry name" value="Winged helix' DNA-binding domain"/>
    <property type="match status" value="1"/>
</dbReference>
<evidence type="ECO:0000256" key="2">
    <source>
        <dbReference type="ARBA" id="ARBA00022448"/>
    </source>
</evidence>
<dbReference type="GO" id="GO:0003700">
    <property type="term" value="F:DNA-binding transcription factor activity"/>
    <property type="evidence" value="ECO:0007669"/>
    <property type="project" value="InterPro"/>
</dbReference>
<proteinExistence type="inferred from homology"/>
<protein>
    <submittedName>
        <fullName evidence="9">LysR family transcriptional regulator</fullName>
    </submittedName>
</protein>
<dbReference type="GO" id="GO:0030151">
    <property type="term" value="F:molybdenum ion binding"/>
    <property type="evidence" value="ECO:0007669"/>
    <property type="project" value="UniProtKB-UniRule"/>
</dbReference>
<comment type="similarity">
    <text evidence="1 5">Belongs to the ModE family.</text>
</comment>
<evidence type="ECO:0000256" key="5">
    <source>
        <dbReference type="PIRNR" id="PIRNR005763"/>
    </source>
</evidence>
<dbReference type="InterPro" id="IPR051815">
    <property type="entry name" value="Molybdate_resp_trans_reg"/>
</dbReference>
<comment type="caution">
    <text evidence="9">The sequence shown here is derived from an EMBL/GenBank/DDBJ whole genome shotgun (WGS) entry which is preliminary data.</text>
</comment>
<dbReference type="InterPro" id="IPR016462">
    <property type="entry name" value="ModE"/>
</dbReference>
<dbReference type="NCBIfam" id="TIGR00637">
    <property type="entry name" value="ModE_repress"/>
    <property type="match status" value="1"/>
</dbReference>
<organism evidence="9 10">
    <name type="scientific">Zoogloea oleivorans</name>
    <dbReference type="NCBI Taxonomy" id="1552750"/>
    <lineage>
        <taxon>Bacteria</taxon>
        <taxon>Pseudomonadati</taxon>
        <taxon>Pseudomonadota</taxon>
        <taxon>Betaproteobacteria</taxon>
        <taxon>Rhodocyclales</taxon>
        <taxon>Zoogloeaceae</taxon>
        <taxon>Zoogloea</taxon>
    </lineage>
</organism>
<evidence type="ECO:0000256" key="4">
    <source>
        <dbReference type="ARBA" id="ARBA00022737"/>
    </source>
</evidence>
<evidence type="ECO:0000256" key="3">
    <source>
        <dbReference type="ARBA" id="ARBA00022505"/>
    </source>
</evidence>
<evidence type="ECO:0000259" key="8">
    <source>
        <dbReference type="PROSITE" id="PS51866"/>
    </source>
</evidence>
<dbReference type="Proteomes" id="UP000389128">
    <property type="component" value="Unassembled WGS sequence"/>
</dbReference>
<sequence length="275" mass="29763">MTTRRPIQHKLVGKLTVDTEFGAFLGDTRIRLLESIDRYGSISQAAKAVPLSYKAAWDAVDAMNNLAEAPLVERSVGGKHGGGTSLTDYGRRVIAMYRAVEQEYQDAIDRLSKRLGDGGETSVRQFQTLLRRMSMRTSARNQFVGSICGLREGEVSFEVRIRLDDANEVVAVITRESAETLELAIGTEVHAFVKAPSVLIITDPAARTSARNHLWGEVTRIHEGPVSSEVTITLPGGRNVTSVVTHDSVGNLALAIGTPACAVFQATAVILAVFD</sequence>
<dbReference type="InterPro" id="IPR036388">
    <property type="entry name" value="WH-like_DNA-bd_sf"/>
</dbReference>
<feature type="transmembrane region" description="Helical" evidence="7">
    <location>
        <begin position="252"/>
        <end position="274"/>
    </location>
</feature>
<dbReference type="PANTHER" id="PTHR30432:SF1">
    <property type="entry name" value="DNA-BINDING TRANSCRIPTIONAL DUAL REGULATOR MODE"/>
    <property type="match status" value="1"/>
</dbReference>
<dbReference type="InterPro" id="IPR036390">
    <property type="entry name" value="WH_DNA-bd_sf"/>
</dbReference>
<feature type="domain" description="Mop" evidence="8">
    <location>
        <begin position="207"/>
        <end position="273"/>
    </location>
</feature>
<dbReference type="RefSeq" id="WP_148579720.1">
    <property type="nucleotide sequence ID" value="NZ_SDKK01000012.1"/>
</dbReference>
<dbReference type="SUPFAM" id="SSF50331">
    <property type="entry name" value="MOP-like"/>
    <property type="match status" value="2"/>
</dbReference>
<gene>
    <name evidence="9" type="ORF">ETQ85_14170</name>
</gene>
<evidence type="ECO:0000313" key="10">
    <source>
        <dbReference type="Proteomes" id="UP000389128"/>
    </source>
</evidence>
<dbReference type="PROSITE" id="PS51866">
    <property type="entry name" value="MOP"/>
    <property type="match status" value="2"/>
</dbReference>
<evidence type="ECO:0000256" key="6">
    <source>
        <dbReference type="PIRSR" id="PIRSR005763-1"/>
    </source>
</evidence>
<dbReference type="NCBIfam" id="TIGR00638">
    <property type="entry name" value="Mop"/>
    <property type="match status" value="2"/>
</dbReference>
<keyword evidence="4" id="KW-0677">Repeat</keyword>